<dbReference type="PANTHER" id="PTHR13789">
    <property type="entry name" value="MONOOXYGENASE"/>
    <property type="match status" value="1"/>
</dbReference>
<protein>
    <submittedName>
        <fullName evidence="4">2-polyprenyl-6-methoxyphenol hydroxylase</fullName>
    </submittedName>
</protein>
<dbReference type="Proteomes" id="UP000230886">
    <property type="component" value="Unassembled WGS sequence"/>
</dbReference>
<dbReference type="GO" id="GO:0004497">
    <property type="term" value="F:monooxygenase activity"/>
    <property type="evidence" value="ECO:0007669"/>
    <property type="project" value="UniProtKB-KW"/>
</dbReference>
<dbReference type="InterPro" id="IPR002938">
    <property type="entry name" value="FAD-bd"/>
</dbReference>
<dbReference type="RefSeq" id="WP_099697722.1">
    <property type="nucleotide sequence ID" value="NZ_NOVD01000009.1"/>
</dbReference>
<reference evidence="4 5" key="1">
    <citation type="submission" date="2017-07" db="EMBL/GenBank/DDBJ databases">
        <title>Draft sequence of Rhodococcus enclensis 23b-28.</title>
        <authorList>
            <person name="Besaury L."/>
            <person name="Sancelme M."/>
            <person name="Amato P."/>
            <person name="Lallement A."/>
            <person name="Delort A.-M."/>
        </authorList>
    </citation>
    <scope>NUCLEOTIDE SEQUENCE [LARGE SCALE GENOMIC DNA]</scope>
    <source>
        <strain evidence="4 5">23b-28</strain>
    </source>
</reference>
<dbReference type="NCBIfam" id="NF005313">
    <property type="entry name" value="PRK06847.1"/>
    <property type="match status" value="1"/>
</dbReference>
<keyword evidence="1" id="KW-0560">Oxidoreductase</keyword>
<dbReference type="PRINTS" id="PR00420">
    <property type="entry name" value="RNGMNOXGNASE"/>
</dbReference>
<dbReference type="AlphaFoldDB" id="A0A2A5JB90"/>
<evidence type="ECO:0000256" key="1">
    <source>
        <dbReference type="ARBA" id="ARBA00023002"/>
    </source>
</evidence>
<organism evidence="4 5">
    <name type="scientific">Rhodococcus qingshengii</name>
    <dbReference type="NCBI Taxonomy" id="334542"/>
    <lineage>
        <taxon>Bacteria</taxon>
        <taxon>Bacillati</taxon>
        <taxon>Actinomycetota</taxon>
        <taxon>Actinomycetes</taxon>
        <taxon>Mycobacteriales</taxon>
        <taxon>Nocardiaceae</taxon>
        <taxon>Rhodococcus</taxon>
        <taxon>Rhodococcus erythropolis group</taxon>
    </lineage>
</organism>
<dbReference type="Pfam" id="PF01494">
    <property type="entry name" value="FAD_binding_3"/>
    <property type="match status" value="1"/>
</dbReference>
<dbReference type="InterPro" id="IPR036188">
    <property type="entry name" value="FAD/NAD-bd_sf"/>
</dbReference>
<dbReference type="SUPFAM" id="SSF51905">
    <property type="entry name" value="FAD/NAD(P)-binding domain"/>
    <property type="match status" value="1"/>
</dbReference>
<comment type="caution">
    <text evidence="4">The sequence shown here is derived from an EMBL/GenBank/DDBJ whole genome shotgun (WGS) entry which is preliminary data.</text>
</comment>
<name>A0A2A5JB90_RHOSG</name>
<dbReference type="GO" id="GO:0071949">
    <property type="term" value="F:FAD binding"/>
    <property type="evidence" value="ECO:0007669"/>
    <property type="project" value="InterPro"/>
</dbReference>
<accession>A0A2A5JB90</accession>
<dbReference type="Gene3D" id="3.50.50.60">
    <property type="entry name" value="FAD/NAD(P)-binding domain"/>
    <property type="match status" value="1"/>
</dbReference>
<sequence length="379" mass="39760">MTSILVIGGGIAGSAAAIALAAGGASVDLVEATPRANATGSGITLQGNALRVFRDLGVLDEVLEHGYSFDTLGIRAPDLNGTLLVEMADARTGGPDLPAGMGMERPVLAGILHDAAERAGAKLRFGVAATDMTQDDGGVSVTFSDNTSGRYDVVVGADGVRSWTRKALGINLTPRPTGMGIWRLVGPRPDSITRTDLIYGGAGYIAGYCPTGENSLYAYIVEDAQDRSALTPEERLAVIKGLAENYHGPWDDIKVNIDDPAAINYTWFETHVLEGRWHRGRIVLIGDAAHCCPPTVAQGGAQGLEDAIVLAEMVLGSDDLDSSLRDDSLLDAFAARRLPRARTVVEASVQIGTWMLERDADADVPGLMGRVAGLVSVAP</sequence>
<dbReference type="EMBL" id="NOVD01000009">
    <property type="protein sequence ID" value="PCK26479.1"/>
    <property type="molecule type" value="Genomic_DNA"/>
</dbReference>
<gene>
    <name evidence="4" type="ORF">CHR55_16100</name>
</gene>
<evidence type="ECO:0000259" key="3">
    <source>
        <dbReference type="Pfam" id="PF01494"/>
    </source>
</evidence>
<evidence type="ECO:0000256" key="2">
    <source>
        <dbReference type="ARBA" id="ARBA00023033"/>
    </source>
</evidence>
<dbReference type="InterPro" id="IPR050493">
    <property type="entry name" value="FAD-dep_Monooxygenase_BioMet"/>
</dbReference>
<dbReference type="PANTHER" id="PTHR13789:SF309">
    <property type="entry name" value="PUTATIVE (AFU_ORTHOLOGUE AFUA_6G14510)-RELATED"/>
    <property type="match status" value="1"/>
</dbReference>
<evidence type="ECO:0000313" key="4">
    <source>
        <dbReference type="EMBL" id="PCK26479.1"/>
    </source>
</evidence>
<evidence type="ECO:0000313" key="5">
    <source>
        <dbReference type="Proteomes" id="UP000230886"/>
    </source>
</evidence>
<proteinExistence type="predicted"/>
<feature type="domain" description="FAD-binding" evidence="3">
    <location>
        <begin position="2"/>
        <end position="347"/>
    </location>
</feature>
<keyword evidence="2" id="KW-0503">Monooxygenase</keyword>